<protein>
    <submittedName>
        <fullName evidence="6">TetR/AcrR family transcriptional regulator</fullName>
    </submittedName>
</protein>
<gene>
    <name evidence="6" type="ORF">ACFP1B_25670</name>
</gene>
<dbReference type="Gene3D" id="1.10.357.10">
    <property type="entry name" value="Tetracycline Repressor, domain 2"/>
    <property type="match status" value="1"/>
</dbReference>
<dbReference type="PROSITE" id="PS50977">
    <property type="entry name" value="HTH_TETR_2"/>
    <property type="match status" value="1"/>
</dbReference>
<evidence type="ECO:0000256" key="1">
    <source>
        <dbReference type="ARBA" id="ARBA00023015"/>
    </source>
</evidence>
<keyword evidence="3" id="KW-0804">Transcription</keyword>
<dbReference type="InterPro" id="IPR050109">
    <property type="entry name" value="HTH-type_TetR-like_transc_reg"/>
</dbReference>
<dbReference type="PANTHER" id="PTHR30055:SF148">
    <property type="entry name" value="TETR-FAMILY TRANSCRIPTIONAL REGULATOR"/>
    <property type="match status" value="1"/>
</dbReference>
<sequence length="207" mass="23009">MAENTQRPVGRPRSEDVRDRVVGAADELLAEIGYLGMTMDEIAVRAKVSKKTLYRWWPHKAAVTAEVLVARADVRAIPDLGDTRAELLVLFGYIDDFTRARDTFTRLCLTEAAADESGVLQSFLDVVLRRRDQARAVMQRGIARGDLPADIDADALLDLWNGYFVYRRSFRPAPVHEDTVRQLVDLALAGQVPRLPREGGGPHAVDG</sequence>
<dbReference type="PANTHER" id="PTHR30055">
    <property type="entry name" value="HTH-TYPE TRANSCRIPTIONAL REGULATOR RUTR"/>
    <property type="match status" value="1"/>
</dbReference>
<dbReference type="InterPro" id="IPR011075">
    <property type="entry name" value="TetR_C"/>
</dbReference>
<comment type="caution">
    <text evidence="6">The sequence shown here is derived from an EMBL/GenBank/DDBJ whole genome shotgun (WGS) entry which is preliminary data.</text>
</comment>
<accession>A0ABW1GPL1</accession>
<dbReference type="Pfam" id="PF16859">
    <property type="entry name" value="TetR_C_11"/>
    <property type="match status" value="1"/>
</dbReference>
<dbReference type="InterPro" id="IPR009057">
    <property type="entry name" value="Homeodomain-like_sf"/>
</dbReference>
<dbReference type="RefSeq" id="WP_344515615.1">
    <property type="nucleotide sequence ID" value="NZ_BAAATU010000034.1"/>
</dbReference>
<organism evidence="6 7">
    <name type="scientific">Streptomyces pulveraceus</name>
    <dbReference type="NCBI Taxonomy" id="68258"/>
    <lineage>
        <taxon>Bacteria</taxon>
        <taxon>Bacillati</taxon>
        <taxon>Actinomycetota</taxon>
        <taxon>Actinomycetes</taxon>
        <taxon>Kitasatosporales</taxon>
        <taxon>Streptomycetaceae</taxon>
        <taxon>Streptomyces</taxon>
    </lineage>
</organism>
<feature type="domain" description="HTH tetR-type" evidence="5">
    <location>
        <begin position="15"/>
        <end position="75"/>
    </location>
</feature>
<evidence type="ECO:0000313" key="7">
    <source>
        <dbReference type="Proteomes" id="UP001596200"/>
    </source>
</evidence>
<keyword evidence="2 4" id="KW-0238">DNA-binding</keyword>
<dbReference type="Gene3D" id="1.10.10.60">
    <property type="entry name" value="Homeodomain-like"/>
    <property type="match status" value="1"/>
</dbReference>
<dbReference type="Pfam" id="PF00440">
    <property type="entry name" value="TetR_N"/>
    <property type="match status" value="1"/>
</dbReference>
<dbReference type="Proteomes" id="UP001596200">
    <property type="component" value="Unassembled WGS sequence"/>
</dbReference>
<dbReference type="SUPFAM" id="SSF46689">
    <property type="entry name" value="Homeodomain-like"/>
    <property type="match status" value="1"/>
</dbReference>
<dbReference type="SUPFAM" id="SSF48498">
    <property type="entry name" value="Tetracyclin repressor-like, C-terminal domain"/>
    <property type="match status" value="1"/>
</dbReference>
<evidence type="ECO:0000256" key="3">
    <source>
        <dbReference type="ARBA" id="ARBA00023163"/>
    </source>
</evidence>
<reference evidence="7" key="1">
    <citation type="journal article" date="2019" name="Int. J. Syst. Evol. Microbiol.">
        <title>The Global Catalogue of Microorganisms (GCM) 10K type strain sequencing project: providing services to taxonomists for standard genome sequencing and annotation.</title>
        <authorList>
            <consortium name="The Broad Institute Genomics Platform"/>
            <consortium name="The Broad Institute Genome Sequencing Center for Infectious Disease"/>
            <person name="Wu L."/>
            <person name="Ma J."/>
        </authorList>
    </citation>
    <scope>NUCLEOTIDE SEQUENCE [LARGE SCALE GENOMIC DNA]</scope>
    <source>
        <strain evidence="7">JCM 4147</strain>
    </source>
</reference>
<proteinExistence type="predicted"/>
<evidence type="ECO:0000256" key="2">
    <source>
        <dbReference type="ARBA" id="ARBA00023125"/>
    </source>
</evidence>
<keyword evidence="7" id="KW-1185">Reference proteome</keyword>
<dbReference type="EMBL" id="JBHSPU010000022">
    <property type="protein sequence ID" value="MFC5916786.1"/>
    <property type="molecule type" value="Genomic_DNA"/>
</dbReference>
<feature type="DNA-binding region" description="H-T-H motif" evidence="4">
    <location>
        <begin position="38"/>
        <end position="57"/>
    </location>
</feature>
<keyword evidence="1" id="KW-0805">Transcription regulation</keyword>
<dbReference type="InterPro" id="IPR036271">
    <property type="entry name" value="Tet_transcr_reg_TetR-rel_C_sf"/>
</dbReference>
<dbReference type="PRINTS" id="PR00455">
    <property type="entry name" value="HTHTETR"/>
</dbReference>
<name>A0ABW1GPL1_9ACTN</name>
<evidence type="ECO:0000313" key="6">
    <source>
        <dbReference type="EMBL" id="MFC5916786.1"/>
    </source>
</evidence>
<evidence type="ECO:0000259" key="5">
    <source>
        <dbReference type="PROSITE" id="PS50977"/>
    </source>
</evidence>
<dbReference type="InterPro" id="IPR001647">
    <property type="entry name" value="HTH_TetR"/>
</dbReference>
<evidence type="ECO:0000256" key="4">
    <source>
        <dbReference type="PROSITE-ProRule" id="PRU00335"/>
    </source>
</evidence>